<accession>A0A5C3NQL1</accession>
<name>A0A5C3NQL1_9APHY</name>
<dbReference type="STRING" id="1314778.A0A5C3NQL1"/>
<sequence length="423" mass="49199">MHLLALNLTELLIALFRATLICANTDDKAEWDWACFRDARVWEAHGAVVAEYARYLPGSFGHTPRNIAQKITSGYKAEEWMLYMYVINPGLLLRLLPRRYFLHFCRLVAGVRVACQRSVKIDQLRPAHEHLIQYVEQFEAWYYQRRLDRLHFVRPCIHLLVHLIPEIRDVGSAPTHSQYTMENYIGNITKEGNQHVTPQENIVQRAEIRVQEIGMQAMYPQLVHRTLDPASAVDLGDGFVLMRARERTQHNVQLHSEHVAIHSFLRRQNIPVRAEWIPRFQRWARLRLPTGQIGRTAWKECAWEAAGRVPRRARMLADNTYAEVQYYFQLMHEQKDLTLVMLAPYTTVDAELYEETFGVLSVCTPQPNKRRVLHIKQVAAVVAMFPFPESNKFYVGDKPGLDITPLQGYMEPDNELEEDDDIA</sequence>
<dbReference type="EMBL" id="ML212003">
    <property type="protein sequence ID" value="TFK79541.1"/>
    <property type="molecule type" value="Genomic_DNA"/>
</dbReference>
<protein>
    <submittedName>
        <fullName evidence="2">Uncharacterized protein</fullName>
    </submittedName>
</protein>
<dbReference type="PANTHER" id="PTHR46579:SF1">
    <property type="entry name" value="F5_8 TYPE C DOMAIN-CONTAINING PROTEIN"/>
    <property type="match status" value="1"/>
</dbReference>
<feature type="signal peptide" evidence="1">
    <location>
        <begin position="1"/>
        <end position="23"/>
    </location>
</feature>
<dbReference type="AlphaFoldDB" id="A0A5C3NQL1"/>
<gene>
    <name evidence="2" type="ORF">K466DRAFT_505373</name>
</gene>
<proteinExistence type="predicted"/>
<keyword evidence="1" id="KW-0732">Signal</keyword>
<keyword evidence="3" id="KW-1185">Reference proteome</keyword>
<evidence type="ECO:0000313" key="3">
    <source>
        <dbReference type="Proteomes" id="UP000308197"/>
    </source>
</evidence>
<dbReference type="InParanoid" id="A0A5C3NQL1"/>
<organism evidence="2 3">
    <name type="scientific">Polyporus arcularius HHB13444</name>
    <dbReference type="NCBI Taxonomy" id="1314778"/>
    <lineage>
        <taxon>Eukaryota</taxon>
        <taxon>Fungi</taxon>
        <taxon>Dikarya</taxon>
        <taxon>Basidiomycota</taxon>
        <taxon>Agaricomycotina</taxon>
        <taxon>Agaricomycetes</taxon>
        <taxon>Polyporales</taxon>
        <taxon>Polyporaceae</taxon>
        <taxon>Polyporus</taxon>
    </lineage>
</organism>
<evidence type="ECO:0000313" key="2">
    <source>
        <dbReference type="EMBL" id="TFK79541.1"/>
    </source>
</evidence>
<evidence type="ECO:0000256" key="1">
    <source>
        <dbReference type="SAM" id="SignalP"/>
    </source>
</evidence>
<dbReference type="Proteomes" id="UP000308197">
    <property type="component" value="Unassembled WGS sequence"/>
</dbReference>
<reference evidence="2 3" key="1">
    <citation type="journal article" date="2019" name="Nat. Ecol. Evol.">
        <title>Megaphylogeny resolves global patterns of mushroom evolution.</title>
        <authorList>
            <person name="Varga T."/>
            <person name="Krizsan K."/>
            <person name="Foldi C."/>
            <person name="Dima B."/>
            <person name="Sanchez-Garcia M."/>
            <person name="Sanchez-Ramirez S."/>
            <person name="Szollosi G.J."/>
            <person name="Szarkandi J.G."/>
            <person name="Papp V."/>
            <person name="Albert L."/>
            <person name="Andreopoulos W."/>
            <person name="Angelini C."/>
            <person name="Antonin V."/>
            <person name="Barry K.W."/>
            <person name="Bougher N.L."/>
            <person name="Buchanan P."/>
            <person name="Buyck B."/>
            <person name="Bense V."/>
            <person name="Catcheside P."/>
            <person name="Chovatia M."/>
            <person name="Cooper J."/>
            <person name="Damon W."/>
            <person name="Desjardin D."/>
            <person name="Finy P."/>
            <person name="Geml J."/>
            <person name="Haridas S."/>
            <person name="Hughes K."/>
            <person name="Justo A."/>
            <person name="Karasinski D."/>
            <person name="Kautmanova I."/>
            <person name="Kiss B."/>
            <person name="Kocsube S."/>
            <person name="Kotiranta H."/>
            <person name="LaButti K.M."/>
            <person name="Lechner B.E."/>
            <person name="Liimatainen K."/>
            <person name="Lipzen A."/>
            <person name="Lukacs Z."/>
            <person name="Mihaltcheva S."/>
            <person name="Morgado L.N."/>
            <person name="Niskanen T."/>
            <person name="Noordeloos M.E."/>
            <person name="Ohm R.A."/>
            <person name="Ortiz-Santana B."/>
            <person name="Ovrebo C."/>
            <person name="Racz N."/>
            <person name="Riley R."/>
            <person name="Savchenko A."/>
            <person name="Shiryaev A."/>
            <person name="Soop K."/>
            <person name="Spirin V."/>
            <person name="Szebenyi C."/>
            <person name="Tomsovsky M."/>
            <person name="Tulloss R.E."/>
            <person name="Uehling J."/>
            <person name="Grigoriev I.V."/>
            <person name="Vagvolgyi C."/>
            <person name="Papp T."/>
            <person name="Martin F.M."/>
            <person name="Miettinen O."/>
            <person name="Hibbett D.S."/>
            <person name="Nagy L.G."/>
        </authorList>
    </citation>
    <scope>NUCLEOTIDE SEQUENCE [LARGE SCALE GENOMIC DNA]</scope>
    <source>
        <strain evidence="2 3">HHB13444</strain>
    </source>
</reference>
<dbReference type="PANTHER" id="PTHR46579">
    <property type="entry name" value="F5/8 TYPE C DOMAIN-CONTAINING PROTEIN-RELATED"/>
    <property type="match status" value="1"/>
</dbReference>
<feature type="chain" id="PRO_5022780800" evidence="1">
    <location>
        <begin position="24"/>
        <end position="423"/>
    </location>
</feature>